<organism evidence="1 2">
    <name type="scientific">Dendrobium nobile</name>
    <name type="common">Orchid</name>
    <dbReference type="NCBI Taxonomy" id="94219"/>
    <lineage>
        <taxon>Eukaryota</taxon>
        <taxon>Viridiplantae</taxon>
        <taxon>Streptophyta</taxon>
        <taxon>Embryophyta</taxon>
        <taxon>Tracheophyta</taxon>
        <taxon>Spermatophyta</taxon>
        <taxon>Magnoliopsida</taxon>
        <taxon>Liliopsida</taxon>
        <taxon>Asparagales</taxon>
        <taxon>Orchidaceae</taxon>
        <taxon>Epidendroideae</taxon>
        <taxon>Malaxideae</taxon>
        <taxon>Dendrobiinae</taxon>
        <taxon>Dendrobium</taxon>
    </lineage>
</organism>
<keyword evidence="2" id="KW-1185">Reference proteome</keyword>
<reference evidence="1" key="1">
    <citation type="journal article" date="2022" name="Front. Genet.">
        <title>Chromosome-Scale Assembly of the Dendrobium nobile Genome Provides Insights Into the Molecular Mechanism of the Biosynthesis of the Medicinal Active Ingredient of Dendrobium.</title>
        <authorList>
            <person name="Xu Q."/>
            <person name="Niu S.-C."/>
            <person name="Li K.-L."/>
            <person name="Zheng P.-J."/>
            <person name="Zhang X.-J."/>
            <person name="Jia Y."/>
            <person name="Liu Y."/>
            <person name="Niu Y.-X."/>
            <person name="Yu L.-H."/>
            <person name="Chen D.-F."/>
            <person name="Zhang G.-Q."/>
        </authorList>
    </citation>
    <scope>NUCLEOTIDE SEQUENCE</scope>
    <source>
        <tissue evidence="1">Leaf</tissue>
    </source>
</reference>
<comment type="caution">
    <text evidence="1">The sequence shown here is derived from an EMBL/GenBank/DDBJ whole genome shotgun (WGS) entry which is preliminary data.</text>
</comment>
<protein>
    <submittedName>
        <fullName evidence="1">Uncharacterized protein</fullName>
    </submittedName>
</protein>
<dbReference type="Proteomes" id="UP000829196">
    <property type="component" value="Unassembled WGS sequence"/>
</dbReference>
<dbReference type="SMR" id="A0A8T3AK36"/>
<accession>A0A8T3AK36</accession>
<evidence type="ECO:0000313" key="2">
    <source>
        <dbReference type="Proteomes" id="UP000829196"/>
    </source>
</evidence>
<proteinExistence type="predicted"/>
<name>A0A8T3AK36_DENNO</name>
<dbReference type="EMBL" id="JAGYWB010000016">
    <property type="protein sequence ID" value="KAI0496470.1"/>
    <property type="molecule type" value="Genomic_DNA"/>
</dbReference>
<sequence>MCGVGQRRGIGLELPIGVRLWCRHRESGERERRVVCRAVRTGEERRCRLEEANVSEEFGRGRVEEQRKKRGSGSVFNDVWGRSIEALSQDLSRNRGMRLKRRRATGFYGISARIRPDLGTL</sequence>
<evidence type="ECO:0000313" key="1">
    <source>
        <dbReference type="EMBL" id="KAI0496470.1"/>
    </source>
</evidence>
<dbReference type="AlphaFoldDB" id="A0A8T3AK36"/>
<gene>
    <name evidence="1" type="ORF">KFK09_022787</name>
</gene>